<feature type="region of interest" description="Disordered" evidence="6">
    <location>
        <begin position="792"/>
        <end position="819"/>
    </location>
</feature>
<dbReference type="Proteomes" id="UP001153076">
    <property type="component" value="Unassembled WGS sequence"/>
</dbReference>
<protein>
    <recommendedName>
        <fullName evidence="3">RING-type E3 ubiquitin transferase</fullName>
        <ecNumber evidence="3">2.3.2.27</ecNumber>
    </recommendedName>
</protein>
<dbReference type="PANTHER" id="PTHR23315:SF240">
    <property type="entry name" value="U-BOX DOMAIN-CONTAINING PROTEIN 5"/>
    <property type="match status" value="1"/>
</dbReference>
<evidence type="ECO:0000313" key="9">
    <source>
        <dbReference type="Proteomes" id="UP001153076"/>
    </source>
</evidence>
<dbReference type="GO" id="GO:0016567">
    <property type="term" value="P:protein ubiquitination"/>
    <property type="evidence" value="ECO:0007669"/>
    <property type="project" value="InterPro"/>
</dbReference>
<gene>
    <name evidence="8" type="ORF">Cgig2_009575</name>
</gene>
<dbReference type="SUPFAM" id="SSF57850">
    <property type="entry name" value="RING/U-box"/>
    <property type="match status" value="1"/>
</dbReference>
<evidence type="ECO:0000256" key="5">
    <source>
        <dbReference type="ARBA" id="ARBA00022786"/>
    </source>
</evidence>
<dbReference type="SUPFAM" id="SSF48371">
    <property type="entry name" value="ARM repeat"/>
    <property type="match status" value="1"/>
</dbReference>
<dbReference type="Gene3D" id="1.25.10.10">
    <property type="entry name" value="Leucine-rich Repeat Variant"/>
    <property type="match status" value="1"/>
</dbReference>
<comment type="catalytic activity">
    <reaction evidence="1">
        <text>S-ubiquitinyl-[E2 ubiquitin-conjugating enzyme]-L-cysteine + [acceptor protein]-L-lysine = [E2 ubiquitin-conjugating enzyme]-L-cysteine + N(6)-ubiquitinyl-[acceptor protein]-L-lysine.</text>
        <dbReference type="EC" id="2.3.2.27"/>
    </reaction>
</comment>
<dbReference type="PROSITE" id="PS51698">
    <property type="entry name" value="U_BOX"/>
    <property type="match status" value="1"/>
</dbReference>
<accession>A0A9Q1K981</accession>
<sequence>MHVFDEVQKGRFYLLDVVFVFDEGRDIHIQINWCSAIVPKQLAAPENILRMGSDVPKVWEAQLHLPLIKDEFYLSLSSYSLRVNLMERSDRMSSSSSVVQVHLAMCTQLLRLVDRISTIIPEIEAARPRCLSGIKALSLLHEAVEKAKILVQNCCESSKLYLALTGDAIVSRFERTRKLLQQSLRQLQNMVPVVLEFEISEILNNTRDALFFLDSHEDEAGKALRALLQQDASLLNYGDTEIEVLQFAAVRLRLTSQKDLLLERRSIRKLLDEVDEGNSTKRTALRYLLYVLKKYDKQILQEQPSLPSTQSDGSFEKFNEKSLVTNFTHLESCPTYAQDEAEARMLYSNAPPEEFLCPISSRLMYDPVIISSGQTFERSSIQKWFEKGHDMCPKTGLKLVDLSVTPNTTMRDLILKWSMEHGIIVSDSSIQTSASTSLETSSNSICSTSSSLKDLHLQIDASSKSFGSIHHSYSDLSHAKLECGLGSIRDPSDDYSNSFQFFHDIDDIKRQLLSNVGGLPWESKCRAVQDVNYYLMYYNPSCAFVSSENFLEPLIQFLKDALDKNCVEAEKSGSQLFLTFLRASRWETGLVSEDFYTLLSSLLETEAIAESLAIMEVLSTQVTAFPNLASSSVLTSIVKVLDGPNREFQLAAVRILYNLSLNFDTSPCKLALDWIPKLVPFLGDSLVASTCIGIFQNLCNFEEARVTIAETDGCIAAIIDLLETGSSENQERAVGILLLLCAQHDYCCHLVLHEGVVPALCILSVNGNEKAKLSASELLKILREVKYDDEEDYPQSNSHASIQELPENFNEKNKSSSRMSGSFKMMKTFLKKKLMLSAH</sequence>
<dbReference type="EMBL" id="JAKOGI010000208">
    <property type="protein sequence ID" value="KAJ8439751.1"/>
    <property type="molecule type" value="Genomic_DNA"/>
</dbReference>
<dbReference type="AlphaFoldDB" id="A0A9Q1K981"/>
<dbReference type="InterPro" id="IPR003613">
    <property type="entry name" value="Ubox_domain"/>
</dbReference>
<dbReference type="EC" id="2.3.2.27" evidence="3"/>
<comment type="pathway">
    <text evidence="2">Protein modification; protein ubiquitination.</text>
</comment>
<evidence type="ECO:0000256" key="2">
    <source>
        <dbReference type="ARBA" id="ARBA00004906"/>
    </source>
</evidence>
<keyword evidence="9" id="KW-1185">Reference proteome</keyword>
<dbReference type="Pfam" id="PF25598">
    <property type="entry name" value="ARM_PUB"/>
    <property type="match status" value="1"/>
</dbReference>
<feature type="domain" description="U-box" evidence="7">
    <location>
        <begin position="350"/>
        <end position="424"/>
    </location>
</feature>
<dbReference type="Gene3D" id="3.30.40.10">
    <property type="entry name" value="Zinc/RING finger domain, C3HC4 (zinc finger)"/>
    <property type="match status" value="1"/>
</dbReference>
<comment type="caution">
    <text evidence="8">The sequence shown here is derived from an EMBL/GenBank/DDBJ whole genome shotgun (WGS) entry which is preliminary data.</text>
</comment>
<evidence type="ECO:0000256" key="6">
    <source>
        <dbReference type="SAM" id="MobiDB-lite"/>
    </source>
</evidence>
<dbReference type="PANTHER" id="PTHR23315">
    <property type="entry name" value="U BOX DOMAIN-CONTAINING"/>
    <property type="match status" value="1"/>
</dbReference>
<evidence type="ECO:0000256" key="4">
    <source>
        <dbReference type="ARBA" id="ARBA00022679"/>
    </source>
</evidence>
<dbReference type="GO" id="GO:0061630">
    <property type="term" value="F:ubiquitin protein ligase activity"/>
    <property type="evidence" value="ECO:0007669"/>
    <property type="project" value="UniProtKB-EC"/>
</dbReference>
<evidence type="ECO:0000256" key="3">
    <source>
        <dbReference type="ARBA" id="ARBA00012483"/>
    </source>
</evidence>
<dbReference type="InterPro" id="IPR016024">
    <property type="entry name" value="ARM-type_fold"/>
</dbReference>
<dbReference type="OrthoDB" id="10064100at2759"/>
<name>A0A9Q1K981_9CARY</name>
<evidence type="ECO:0000313" key="8">
    <source>
        <dbReference type="EMBL" id="KAJ8439751.1"/>
    </source>
</evidence>
<organism evidence="8 9">
    <name type="scientific">Carnegiea gigantea</name>
    <dbReference type="NCBI Taxonomy" id="171969"/>
    <lineage>
        <taxon>Eukaryota</taxon>
        <taxon>Viridiplantae</taxon>
        <taxon>Streptophyta</taxon>
        <taxon>Embryophyta</taxon>
        <taxon>Tracheophyta</taxon>
        <taxon>Spermatophyta</taxon>
        <taxon>Magnoliopsida</taxon>
        <taxon>eudicotyledons</taxon>
        <taxon>Gunneridae</taxon>
        <taxon>Pentapetalae</taxon>
        <taxon>Caryophyllales</taxon>
        <taxon>Cactineae</taxon>
        <taxon>Cactaceae</taxon>
        <taxon>Cactoideae</taxon>
        <taxon>Echinocereeae</taxon>
        <taxon>Carnegiea</taxon>
    </lineage>
</organism>
<keyword evidence="4" id="KW-0808">Transferase</keyword>
<dbReference type="SMART" id="SM00504">
    <property type="entry name" value="Ubox"/>
    <property type="match status" value="1"/>
</dbReference>
<proteinExistence type="predicted"/>
<dbReference type="InterPro" id="IPR013083">
    <property type="entry name" value="Znf_RING/FYVE/PHD"/>
</dbReference>
<dbReference type="Pfam" id="PF04564">
    <property type="entry name" value="U-box"/>
    <property type="match status" value="1"/>
</dbReference>
<reference evidence="8" key="1">
    <citation type="submission" date="2022-04" db="EMBL/GenBank/DDBJ databases">
        <title>Carnegiea gigantea Genome sequencing and assembly v2.</title>
        <authorList>
            <person name="Copetti D."/>
            <person name="Sanderson M.J."/>
            <person name="Burquez A."/>
            <person name="Wojciechowski M.F."/>
        </authorList>
    </citation>
    <scope>NUCLEOTIDE SEQUENCE</scope>
    <source>
        <strain evidence="8">SGP5-SGP5p</strain>
        <tissue evidence="8">Aerial part</tissue>
    </source>
</reference>
<keyword evidence="5" id="KW-0833">Ubl conjugation pathway</keyword>
<evidence type="ECO:0000259" key="7">
    <source>
        <dbReference type="PROSITE" id="PS51698"/>
    </source>
</evidence>
<dbReference type="InterPro" id="IPR058678">
    <property type="entry name" value="ARM_PUB"/>
</dbReference>
<evidence type="ECO:0000256" key="1">
    <source>
        <dbReference type="ARBA" id="ARBA00000900"/>
    </source>
</evidence>
<dbReference type="CDD" id="cd16664">
    <property type="entry name" value="RING-Ubox_PUB"/>
    <property type="match status" value="1"/>
</dbReference>
<dbReference type="InterPro" id="IPR045210">
    <property type="entry name" value="RING-Ubox_PUB"/>
</dbReference>
<dbReference type="InterPro" id="IPR011989">
    <property type="entry name" value="ARM-like"/>
</dbReference>